<gene>
    <name evidence="4" type="ORF">MCC10102_0396</name>
</gene>
<evidence type="ECO:0000256" key="1">
    <source>
        <dbReference type="ARBA" id="ARBA00022679"/>
    </source>
</evidence>
<dbReference type="EMBL" id="SHSV01000005">
    <property type="protein sequence ID" value="TCF47547.1"/>
    <property type="molecule type" value="Genomic_DNA"/>
</dbReference>
<dbReference type="AlphaFoldDB" id="A0A4R0V110"/>
<dbReference type="RefSeq" id="WP_131224208.1">
    <property type="nucleotide sequence ID" value="NZ_SHSV01000005.1"/>
</dbReference>
<dbReference type="PANTHER" id="PTHR43017:SF1">
    <property type="entry name" value="ACETYLTRANSFERASE YJL218W-RELATED"/>
    <property type="match status" value="1"/>
</dbReference>
<reference evidence="4 5" key="1">
    <citation type="journal article" date="2018" name="Sci. Rep.">
        <title>Genomic diversity and distribution of Bifidobacterium longum subsp. longum across the human lifespan.</title>
        <authorList>
            <person name="Odamaki T."/>
            <person name="Bottacini F."/>
            <person name="Kato K."/>
            <person name="Mitsuyama E."/>
            <person name="Yoshida K."/>
            <person name="Horigome A."/>
            <person name="Xiao J.Z."/>
            <person name="van Sinderen D."/>
        </authorList>
    </citation>
    <scope>NUCLEOTIDE SEQUENCE [LARGE SCALE GENOMIC DNA]</scope>
    <source>
        <strain evidence="4 5">MCC10102</strain>
    </source>
</reference>
<dbReference type="Pfam" id="PF00132">
    <property type="entry name" value="Hexapep"/>
    <property type="match status" value="1"/>
</dbReference>
<name>A0A4R0V110_BIFLL</name>
<proteinExistence type="inferred from homology"/>
<dbReference type="EC" id="2.3.1.-" evidence="3"/>
<dbReference type="InterPro" id="IPR001451">
    <property type="entry name" value="Hexapep"/>
</dbReference>
<dbReference type="PROSITE" id="PS00101">
    <property type="entry name" value="HEXAPEP_TRANSFERASES"/>
    <property type="match status" value="1"/>
</dbReference>
<dbReference type="CDD" id="cd04647">
    <property type="entry name" value="LbH_MAT_like"/>
    <property type="match status" value="1"/>
</dbReference>
<evidence type="ECO:0000256" key="2">
    <source>
        <dbReference type="ARBA" id="ARBA00022737"/>
    </source>
</evidence>
<keyword evidence="2" id="KW-0677">Repeat</keyword>
<comment type="similarity">
    <text evidence="3">Belongs to the transferase hexapeptide repeat family.</text>
</comment>
<evidence type="ECO:0000313" key="5">
    <source>
        <dbReference type="Proteomes" id="UP000292692"/>
    </source>
</evidence>
<dbReference type="Gene3D" id="2.160.10.10">
    <property type="entry name" value="Hexapeptide repeat proteins"/>
    <property type="match status" value="1"/>
</dbReference>
<dbReference type="Proteomes" id="UP000292692">
    <property type="component" value="Unassembled WGS sequence"/>
</dbReference>
<keyword evidence="3" id="KW-0012">Acyltransferase</keyword>
<accession>A0A4R0V110</accession>
<dbReference type="GO" id="GO:0008870">
    <property type="term" value="F:galactoside O-acetyltransferase activity"/>
    <property type="evidence" value="ECO:0007669"/>
    <property type="project" value="TreeGrafter"/>
</dbReference>
<dbReference type="SUPFAM" id="SSF51161">
    <property type="entry name" value="Trimeric LpxA-like enzymes"/>
    <property type="match status" value="1"/>
</dbReference>
<dbReference type="InterPro" id="IPR018357">
    <property type="entry name" value="Hexapep_transf_CS"/>
</dbReference>
<sequence>MVFEKLLKKIVFRSHATSESLISHLRKQGVEIGDNTCFFYPHNVHIDATRPYMLKIGSNVQITRDVSILTHGYDWSVLKGAYGDVLGSCGKVEIGNNVFIGFGATILKGVTIGDNVIIGAGSLVTHDIPANTVAAGCPCKPIMTLSQYYEKRQAAQLDEAYEQYACWRSAHEGTPLPIVFREFFWLFAEMDEDGHFDVPEFERIMHFVPSSYKLSIRRWRDSKHLFSTYDEFSSLLLKTLFCSKLKFHTYSMKGEKYD</sequence>
<evidence type="ECO:0000313" key="4">
    <source>
        <dbReference type="EMBL" id="TCF47547.1"/>
    </source>
</evidence>
<evidence type="ECO:0000256" key="3">
    <source>
        <dbReference type="RuleBase" id="RU367021"/>
    </source>
</evidence>
<comment type="caution">
    <text evidence="4">The sequence shown here is derived from an EMBL/GenBank/DDBJ whole genome shotgun (WGS) entry which is preliminary data.</text>
</comment>
<organism evidence="4 5">
    <name type="scientific">Bifidobacterium longum subsp. longum</name>
    <dbReference type="NCBI Taxonomy" id="1679"/>
    <lineage>
        <taxon>Bacteria</taxon>
        <taxon>Bacillati</taxon>
        <taxon>Actinomycetota</taxon>
        <taxon>Actinomycetes</taxon>
        <taxon>Bifidobacteriales</taxon>
        <taxon>Bifidobacteriaceae</taxon>
        <taxon>Bifidobacterium</taxon>
    </lineage>
</organism>
<dbReference type="PANTHER" id="PTHR43017">
    <property type="entry name" value="GALACTOSIDE O-ACETYLTRANSFERASE"/>
    <property type="match status" value="1"/>
</dbReference>
<protein>
    <recommendedName>
        <fullName evidence="3">Acetyltransferase</fullName>
        <ecNumber evidence="3">2.3.1.-</ecNumber>
    </recommendedName>
</protein>
<dbReference type="InterPro" id="IPR039369">
    <property type="entry name" value="LacA-like"/>
</dbReference>
<keyword evidence="1 3" id="KW-0808">Transferase</keyword>
<dbReference type="InterPro" id="IPR011004">
    <property type="entry name" value="Trimer_LpxA-like_sf"/>
</dbReference>